<accession>A0ABD1HFG8</accession>
<evidence type="ECO:0000313" key="1">
    <source>
        <dbReference type="EMBL" id="KAL1555199.1"/>
    </source>
</evidence>
<dbReference type="Proteomes" id="UP001567538">
    <property type="component" value="Unassembled WGS sequence"/>
</dbReference>
<keyword evidence="2" id="KW-1185">Reference proteome</keyword>
<evidence type="ECO:0000313" key="2">
    <source>
        <dbReference type="Proteomes" id="UP001567538"/>
    </source>
</evidence>
<sequence length="77" mass="8594">MSIVLNSNAHRETTFKFKRGSPRLFSLNLPNQGSATAMQAIELTTGRRREDVVGDAVWPLVRRAEETAGSRHENDVV</sequence>
<organism evidence="1 2">
    <name type="scientific">Salvia divinorum</name>
    <name type="common">Maria pastora</name>
    <name type="synonym">Diviner's sage</name>
    <dbReference type="NCBI Taxonomy" id="28513"/>
    <lineage>
        <taxon>Eukaryota</taxon>
        <taxon>Viridiplantae</taxon>
        <taxon>Streptophyta</taxon>
        <taxon>Embryophyta</taxon>
        <taxon>Tracheophyta</taxon>
        <taxon>Spermatophyta</taxon>
        <taxon>Magnoliopsida</taxon>
        <taxon>eudicotyledons</taxon>
        <taxon>Gunneridae</taxon>
        <taxon>Pentapetalae</taxon>
        <taxon>asterids</taxon>
        <taxon>lamiids</taxon>
        <taxon>Lamiales</taxon>
        <taxon>Lamiaceae</taxon>
        <taxon>Nepetoideae</taxon>
        <taxon>Mentheae</taxon>
        <taxon>Salviinae</taxon>
        <taxon>Salvia</taxon>
        <taxon>Salvia subgen. Calosphace</taxon>
    </lineage>
</organism>
<dbReference type="EMBL" id="JBEAFC010000006">
    <property type="protein sequence ID" value="KAL1555199.1"/>
    <property type="molecule type" value="Genomic_DNA"/>
</dbReference>
<name>A0ABD1HFG8_SALDI</name>
<reference evidence="1 2" key="1">
    <citation type="submission" date="2024-06" db="EMBL/GenBank/DDBJ databases">
        <title>A chromosome level genome sequence of Diviner's sage (Salvia divinorum).</title>
        <authorList>
            <person name="Ford S.A."/>
            <person name="Ro D.-K."/>
            <person name="Ness R.W."/>
            <person name="Phillips M.A."/>
        </authorList>
    </citation>
    <scope>NUCLEOTIDE SEQUENCE [LARGE SCALE GENOMIC DNA]</scope>
    <source>
        <strain evidence="1">SAF-2024a</strain>
        <tissue evidence="1">Leaf</tissue>
    </source>
</reference>
<proteinExistence type="predicted"/>
<comment type="caution">
    <text evidence="1">The sequence shown here is derived from an EMBL/GenBank/DDBJ whole genome shotgun (WGS) entry which is preliminary data.</text>
</comment>
<dbReference type="AlphaFoldDB" id="A0ABD1HFG8"/>
<gene>
    <name evidence="1" type="ORF">AAHA92_15669</name>
</gene>
<protein>
    <submittedName>
        <fullName evidence="1">Uncharacterized protein</fullName>
    </submittedName>
</protein>